<evidence type="ECO:0000256" key="3">
    <source>
        <dbReference type="ARBA" id="ARBA00022737"/>
    </source>
</evidence>
<evidence type="ECO:0000256" key="5">
    <source>
        <dbReference type="SAM" id="SignalP"/>
    </source>
</evidence>
<keyword evidence="4" id="KW-1133">Transmembrane helix</keyword>
<dbReference type="Proteomes" id="UP000887540">
    <property type="component" value="Unplaced"/>
</dbReference>
<dbReference type="FunFam" id="3.80.10.10:FF:001164">
    <property type="entry name" value="GH01279p"/>
    <property type="match status" value="1"/>
</dbReference>
<dbReference type="InterPro" id="IPR032675">
    <property type="entry name" value="LRR_dom_sf"/>
</dbReference>
<protein>
    <submittedName>
        <fullName evidence="8">LRRCT domain-containing protein</fullName>
    </submittedName>
</protein>
<dbReference type="WBParaSite" id="ACRNAN_scaffold2484.g7720.t1">
    <property type="protein sequence ID" value="ACRNAN_scaffold2484.g7720.t1"/>
    <property type="gene ID" value="ACRNAN_scaffold2484.g7720"/>
</dbReference>
<keyword evidence="2 5" id="KW-0732">Signal</keyword>
<evidence type="ECO:0000256" key="2">
    <source>
        <dbReference type="ARBA" id="ARBA00022729"/>
    </source>
</evidence>
<keyword evidence="1" id="KW-0433">Leucine-rich repeat</keyword>
<evidence type="ECO:0000313" key="7">
    <source>
        <dbReference type="Proteomes" id="UP000887540"/>
    </source>
</evidence>
<feature type="chain" id="PRO_5037434027" evidence="5">
    <location>
        <begin position="20"/>
        <end position="491"/>
    </location>
</feature>
<evidence type="ECO:0000256" key="4">
    <source>
        <dbReference type="SAM" id="Phobius"/>
    </source>
</evidence>
<dbReference type="SUPFAM" id="SSF52058">
    <property type="entry name" value="L domain-like"/>
    <property type="match status" value="1"/>
</dbReference>
<reference evidence="8" key="1">
    <citation type="submission" date="2022-11" db="UniProtKB">
        <authorList>
            <consortium name="WormBaseParasite"/>
        </authorList>
    </citation>
    <scope>IDENTIFICATION</scope>
</reference>
<dbReference type="InterPro" id="IPR001611">
    <property type="entry name" value="Leu-rich_rpt"/>
</dbReference>
<accession>A0A914DEA8</accession>
<evidence type="ECO:0000256" key="1">
    <source>
        <dbReference type="ARBA" id="ARBA00022614"/>
    </source>
</evidence>
<sequence>MQFGSIFALLAAFLILAHGEDNERDLGELITCAEDSPCRCDKSEPSTITCDNVMFQDEELTTANLQLTDKSAVYKVVKLTNNNIRSLIKKEIVPTLVKGVEELDFSHNQIRLIDEKSFDNFTRLTVLKLSYNKLQFDDMESVFTSKLGKLDRLYLDYNKLETVPAGFFDKLTNLKTLVLDGNVNLDLTDKPFGKGMKNLEALSLDDCNIEDLPDGIFDGLPKLQILSLRGNPFTRIPDVINRIKNLKVLDLSGTKITEMTDNSLNNDHSIQHLIMQDLEYLTMIDNCAFCGLQKLKIIDFSDCKHLFSINDNAFGSKSKEKLPKLEEVHFENCNLSTLHEDLVNWEDLKKISIGGNPLNCDCDLKWLLDDSRLQTFNGDTPTCAQPKSLKDMPLNKVNDKVCSQAKINTGIFSEPKKRTKFLSFVALVLAITFVVLVLVAIFGFIQYTRRRGRLTNVFYRPELPQMSYNKLPTNPDLMSKSYTYSIQQEKA</sequence>
<dbReference type="InterPro" id="IPR000483">
    <property type="entry name" value="Cys-rich_flank_reg_C"/>
</dbReference>
<keyword evidence="7" id="KW-1185">Reference proteome</keyword>
<dbReference type="SMART" id="SM00082">
    <property type="entry name" value="LRRCT"/>
    <property type="match status" value="1"/>
</dbReference>
<dbReference type="Pfam" id="PF13855">
    <property type="entry name" value="LRR_8"/>
    <property type="match status" value="2"/>
</dbReference>
<proteinExistence type="predicted"/>
<feature type="domain" description="LRRCT" evidence="6">
    <location>
        <begin position="356"/>
        <end position="403"/>
    </location>
</feature>
<evidence type="ECO:0000313" key="8">
    <source>
        <dbReference type="WBParaSite" id="ACRNAN_scaffold2484.g7720.t1"/>
    </source>
</evidence>
<dbReference type="Gene3D" id="3.80.10.10">
    <property type="entry name" value="Ribonuclease Inhibitor"/>
    <property type="match status" value="2"/>
</dbReference>
<organism evidence="7 8">
    <name type="scientific">Acrobeloides nanus</name>
    <dbReference type="NCBI Taxonomy" id="290746"/>
    <lineage>
        <taxon>Eukaryota</taxon>
        <taxon>Metazoa</taxon>
        <taxon>Ecdysozoa</taxon>
        <taxon>Nematoda</taxon>
        <taxon>Chromadorea</taxon>
        <taxon>Rhabditida</taxon>
        <taxon>Tylenchina</taxon>
        <taxon>Cephalobomorpha</taxon>
        <taxon>Cephaloboidea</taxon>
        <taxon>Cephalobidae</taxon>
        <taxon>Acrobeloides</taxon>
    </lineage>
</organism>
<name>A0A914DEA8_9BILA</name>
<dbReference type="SMART" id="SM00369">
    <property type="entry name" value="LRR_TYP"/>
    <property type="match status" value="7"/>
</dbReference>
<dbReference type="InterPro" id="IPR026906">
    <property type="entry name" value="LRR_5"/>
</dbReference>
<feature type="signal peptide" evidence="5">
    <location>
        <begin position="1"/>
        <end position="19"/>
    </location>
</feature>
<dbReference type="InterPro" id="IPR003591">
    <property type="entry name" value="Leu-rich_rpt_typical-subtyp"/>
</dbReference>
<dbReference type="PANTHER" id="PTHR24366:SF96">
    <property type="entry name" value="LEUCINE RICH REPEAT CONTAINING 53"/>
    <property type="match status" value="1"/>
</dbReference>
<keyword evidence="4" id="KW-0812">Transmembrane</keyword>
<dbReference type="Pfam" id="PF13306">
    <property type="entry name" value="LRR_5"/>
    <property type="match status" value="1"/>
</dbReference>
<keyword evidence="3" id="KW-0677">Repeat</keyword>
<dbReference type="AlphaFoldDB" id="A0A914DEA8"/>
<feature type="transmembrane region" description="Helical" evidence="4">
    <location>
        <begin position="421"/>
        <end position="445"/>
    </location>
</feature>
<keyword evidence="4" id="KW-0472">Membrane</keyword>
<evidence type="ECO:0000259" key="6">
    <source>
        <dbReference type="SMART" id="SM00082"/>
    </source>
</evidence>
<dbReference type="PANTHER" id="PTHR24366">
    <property type="entry name" value="IG(IMMUNOGLOBULIN) AND LRR(LEUCINE RICH REPEAT) DOMAINS"/>
    <property type="match status" value="1"/>
</dbReference>